<feature type="domain" description="NodB homology" evidence="3">
    <location>
        <begin position="278"/>
        <end position="470"/>
    </location>
</feature>
<proteinExistence type="predicted"/>
<dbReference type="AlphaFoldDB" id="A0AB35U3Q6"/>
<name>A0AB35U3Q6_9FIRM</name>
<dbReference type="CDD" id="cd10944">
    <property type="entry name" value="CE4_SmPgdA_like"/>
    <property type="match status" value="1"/>
</dbReference>
<keyword evidence="2" id="KW-0812">Transmembrane</keyword>
<sequence length="485" mass="53613">MKHRRKRKLRRWAVVSIAIAAAVIIALCIITHFTLRLTLRGDPHVFQQVNETYVDPGADAVLTNRILPFLHQKAEVKTSGTVNVDEKGLYTIQYEAGKGRYHKRAERIVEVRDYHTPEITLTSNPDAYTPYNHDYQEEGYSASDSTDGDLTGSVSVTTDGQYMKYTVRNSAGNYAVAVRRIVYDDREAPVLSFGDGGDDSDVTVFAGTTYDPGVTALDDSEDDVTNKIEMDGSVDTSTPGDYTVTYTVSDSYGHSTAITRTVHVIPVPQNHSGREDAKTIYLTFDDGPSDNTRRLLDILDQYNVKATFFTTGRGDDSLIGEEYRRGHTVAVHTETHNYAQIYASTDAYWADFNRQNARVFQQTGSYASLMRFPGGSSNTVSANYCSGIMSTLTQQASAKGLHYFDWNVSSGDAGNIDSADQVFDNITNGISSVSARGYPAVVLQHDTKSFSVDAVSRVIEWGLANGYHFEKLGDNSFTAHHHINN</sequence>
<evidence type="ECO:0000313" key="4">
    <source>
        <dbReference type="EMBL" id="MDX8419718.1"/>
    </source>
</evidence>
<evidence type="ECO:0000256" key="2">
    <source>
        <dbReference type="SAM" id="Phobius"/>
    </source>
</evidence>
<accession>A0AB35U3Q6</accession>
<evidence type="ECO:0000256" key="1">
    <source>
        <dbReference type="SAM" id="MobiDB-lite"/>
    </source>
</evidence>
<evidence type="ECO:0000259" key="3">
    <source>
        <dbReference type="PROSITE" id="PS51677"/>
    </source>
</evidence>
<dbReference type="Pfam" id="PF01522">
    <property type="entry name" value="Polysacc_deac_1"/>
    <property type="match status" value="1"/>
</dbReference>
<evidence type="ECO:0000313" key="5">
    <source>
        <dbReference type="Proteomes" id="UP001286174"/>
    </source>
</evidence>
<dbReference type="InterPro" id="IPR013783">
    <property type="entry name" value="Ig-like_fold"/>
</dbReference>
<dbReference type="Gene3D" id="2.60.40.10">
    <property type="entry name" value="Immunoglobulins"/>
    <property type="match status" value="1"/>
</dbReference>
<dbReference type="RefSeq" id="WP_370596042.1">
    <property type="nucleotide sequence ID" value="NZ_JALBUR010000013.1"/>
</dbReference>
<dbReference type="PROSITE" id="PS51677">
    <property type="entry name" value="NODB"/>
    <property type="match status" value="1"/>
</dbReference>
<dbReference type="PANTHER" id="PTHR10587">
    <property type="entry name" value="GLYCOSYL TRANSFERASE-RELATED"/>
    <property type="match status" value="1"/>
</dbReference>
<keyword evidence="5" id="KW-1185">Reference proteome</keyword>
<dbReference type="InterPro" id="IPR032179">
    <property type="entry name" value="Cry22Aa_Ig-like"/>
</dbReference>
<gene>
    <name evidence="4" type="ORF">MOZ60_06380</name>
</gene>
<dbReference type="InterPro" id="IPR002509">
    <property type="entry name" value="NODB_dom"/>
</dbReference>
<dbReference type="PANTHER" id="PTHR10587:SF125">
    <property type="entry name" value="POLYSACCHARIDE DEACETYLASE YHEN-RELATED"/>
    <property type="match status" value="1"/>
</dbReference>
<dbReference type="InterPro" id="IPR050248">
    <property type="entry name" value="Polysacc_deacetylase_ArnD"/>
</dbReference>
<dbReference type="GO" id="GO:0016810">
    <property type="term" value="F:hydrolase activity, acting on carbon-nitrogen (but not peptide) bonds"/>
    <property type="evidence" value="ECO:0007669"/>
    <property type="project" value="InterPro"/>
</dbReference>
<dbReference type="SUPFAM" id="SSF88713">
    <property type="entry name" value="Glycoside hydrolase/deacetylase"/>
    <property type="match status" value="1"/>
</dbReference>
<organism evidence="4 5">
    <name type="scientific">Grylomicrobium aquisgranensis</name>
    <dbReference type="NCBI Taxonomy" id="2926318"/>
    <lineage>
        <taxon>Bacteria</taxon>
        <taxon>Bacillati</taxon>
        <taxon>Bacillota</taxon>
        <taxon>Erysipelotrichia</taxon>
        <taxon>Erysipelotrichales</taxon>
        <taxon>Erysipelotrichaceae</taxon>
        <taxon>Grylomicrobium</taxon>
    </lineage>
</organism>
<protein>
    <submittedName>
        <fullName evidence="4">Polysaccharide deacetylase family protein</fullName>
    </submittedName>
</protein>
<dbReference type="Gene3D" id="3.20.20.370">
    <property type="entry name" value="Glycoside hydrolase/deacetylase"/>
    <property type="match status" value="1"/>
</dbReference>
<feature type="region of interest" description="Disordered" evidence="1">
    <location>
        <begin position="120"/>
        <end position="153"/>
    </location>
</feature>
<dbReference type="Proteomes" id="UP001286174">
    <property type="component" value="Unassembled WGS sequence"/>
</dbReference>
<dbReference type="GO" id="GO:0005975">
    <property type="term" value="P:carbohydrate metabolic process"/>
    <property type="evidence" value="ECO:0007669"/>
    <property type="project" value="InterPro"/>
</dbReference>
<keyword evidence="2" id="KW-0472">Membrane</keyword>
<comment type="caution">
    <text evidence="4">The sequence shown here is derived from an EMBL/GenBank/DDBJ whole genome shotgun (WGS) entry which is preliminary data.</text>
</comment>
<dbReference type="Pfam" id="PF16403">
    <property type="entry name" value="Bact_surface_Ig-like"/>
    <property type="match status" value="2"/>
</dbReference>
<feature type="transmembrane region" description="Helical" evidence="2">
    <location>
        <begin position="12"/>
        <end position="35"/>
    </location>
</feature>
<keyword evidence="2" id="KW-1133">Transmembrane helix</keyword>
<reference evidence="4 5" key="1">
    <citation type="submission" date="2022-03" db="EMBL/GenBank/DDBJ databases">
        <title>Novel taxa within the pig intestine.</title>
        <authorList>
            <person name="Wylensek D."/>
            <person name="Bishof K."/>
            <person name="Afrizal A."/>
            <person name="Clavel T."/>
        </authorList>
    </citation>
    <scope>NUCLEOTIDE SEQUENCE [LARGE SCALE GENOMIC DNA]</scope>
    <source>
        <strain evidence="4 5">CLA-KB-P133</strain>
    </source>
</reference>
<dbReference type="InterPro" id="IPR011330">
    <property type="entry name" value="Glyco_hydro/deAcase_b/a-brl"/>
</dbReference>
<dbReference type="EMBL" id="JALBUR010000013">
    <property type="protein sequence ID" value="MDX8419718.1"/>
    <property type="molecule type" value="Genomic_DNA"/>
</dbReference>